<dbReference type="Gene3D" id="3.30.470.20">
    <property type="entry name" value="ATP-grasp fold, B domain"/>
    <property type="match status" value="2"/>
</dbReference>
<organism evidence="4 5">
    <name type="scientific">Mesorhabditis spiculigera</name>
    <dbReference type="NCBI Taxonomy" id="96644"/>
    <lineage>
        <taxon>Eukaryota</taxon>
        <taxon>Metazoa</taxon>
        <taxon>Ecdysozoa</taxon>
        <taxon>Nematoda</taxon>
        <taxon>Chromadorea</taxon>
        <taxon>Rhabditida</taxon>
        <taxon>Rhabditina</taxon>
        <taxon>Rhabditomorpha</taxon>
        <taxon>Rhabditoidea</taxon>
        <taxon>Rhabditidae</taxon>
        <taxon>Mesorhabditinae</taxon>
        <taxon>Mesorhabditis</taxon>
    </lineage>
</organism>
<dbReference type="SUPFAM" id="SSF52058">
    <property type="entry name" value="L domain-like"/>
    <property type="match status" value="1"/>
</dbReference>
<dbReference type="EMBL" id="CATQJA010002664">
    <property type="protein sequence ID" value="CAJ0582388.1"/>
    <property type="molecule type" value="Genomic_DNA"/>
</dbReference>
<dbReference type="InterPro" id="IPR008279">
    <property type="entry name" value="PEP-util_enz_mobile_dom"/>
</dbReference>
<evidence type="ECO:0000259" key="3">
    <source>
        <dbReference type="Pfam" id="PF01326"/>
    </source>
</evidence>
<name>A0AA36D9V7_9BILA</name>
<dbReference type="Pfam" id="PF00391">
    <property type="entry name" value="PEP-utilizers"/>
    <property type="match status" value="1"/>
</dbReference>
<dbReference type="PANTHER" id="PTHR43615:SF1">
    <property type="entry name" value="PPDK_N DOMAIN-CONTAINING PROTEIN"/>
    <property type="match status" value="1"/>
</dbReference>
<dbReference type="InterPro" id="IPR013815">
    <property type="entry name" value="ATP_grasp_subdomain_1"/>
</dbReference>
<evidence type="ECO:0000313" key="5">
    <source>
        <dbReference type="Proteomes" id="UP001177023"/>
    </source>
</evidence>
<dbReference type="Gene3D" id="3.30.1490.20">
    <property type="entry name" value="ATP-grasp fold, A domain"/>
    <property type="match status" value="1"/>
</dbReference>
<dbReference type="InterPro" id="IPR026906">
    <property type="entry name" value="LRR_5"/>
</dbReference>
<dbReference type="Pfam" id="PF01326">
    <property type="entry name" value="PPDK_N"/>
    <property type="match status" value="2"/>
</dbReference>
<proteinExistence type="inferred from homology"/>
<gene>
    <name evidence="4" type="ORF">MSPICULIGERA_LOCUS20521</name>
</gene>
<dbReference type="SUPFAM" id="SSF52009">
    <property type="entry name" value="Phosphohistidine domain"/>
    <property type="match status" value="1"/>
</dbReference>
<evidence type="ECO:0000259" key="2">
    <source>
        <dbReference type="Pfam" id="PF00391"/>
    </source>
</evidence>
<comment type="caution">
    <text evidence="4">The sequence shown here is derived from an EMBL/GenBank/DDBJ whole genome shotgun (WGS) entry which is preliminary data.</text>
</comment>
<protein>
    <recommendedName>
        <fullName evidence="6">Phosphoenolpyruvate synthase</fullName>
    </recommendedName>
</protein>
<accession>A0AA36D9V7</accession>
<dbReference type="Gene3D" id="3.50.30.10">
    <property type="entry name" value="Phosphohistidine domain"/>
    <property type="match status" value="1"/>
</dbReference>
<feature type="domain" description="Pyruvate phosphate dikinase AMP/ATP-binding" evidence="3">
    <location>
        <begin position="1076"/>
        <end position="1136"/>
    </location>
</feature>
<dbReference type="Pfam" id="PF13306">
    <property type="entry name" value="LRR_5"/>
    <property type="match status" value="1"/>
</dbReference>
<dbReference type="GO" id="GO:0016301">
    <property type="term" value="F:kinase activity"/>
    <property type="evidence" value="ECO:0007669"/>
    <property type="project" value="InterPro"/>
</dbReference>
<dbReference type="InterPro" id="IPR002192">
    <property type="entry name" value="PPDK_AMP/ATP-bd"/>
</dbReference>
<evidence type="ECO:0000256" key="1">
    <source>
        <dbReference type="ARBA" id="ARBA00007837"/>
    </source>
</evidence>
<dbReference type="InterPro" id="IPR036637">
    <property type="entry name" value="Phosphohistidine_dom_sf"/>
</dbReference>
<feature type="domain" description="Pyruvate phosphate dikinase AMP/ATP-binding" evidence="3">
    <location>
        <begin position="861"/>
        <end position="1072"/>
    </location>
</feature>
<dbReference type="InterPro" id="IPR032675">
    <property type="entry name" value="LRR_dom_sf"/>
</dbReference>
<dbReference type="Proteomes" id="UP001177023">
    <property type="component" value="Unassembled WGS sequence"/>
</dbReference>
<reference evidence="4" key="1">
    <citation type="submission" date="2023-06" db="EMBL/GenBank/DDBJ databases">
        <authorList>
            <person name="Delattre M."/>
        </authorList>
    </citation>
    <scope>NUCLEOTIDE SEQUENCE</scope>
    <source>
        <strain evidence="4">AF72</strain>
    </source>
</reference>
<comment type="similarity">
    <text evidence="1">Belongs to the PEP-utilizing enzyme family.</text>
</comment>
<dbReference type="PANTHER" id="PTHR43615">
    <property type="entry name" value="PHOSPHOENOLPYRUVATE SYNTHASE-RELATED"/>
    <property type="match status" value="1"/>
</dbReference>
<sequence length="1674" mass="187991">MVVTGFEVGYSRAEIYLYHANIIYAIIFLCLETRWVFGEETHCLEQCRCDEMEGTVTCEGITVTELPQSIPSGFDVLRIKNASISQLTRETFRKMDRLREIHIENCDQLETIEKLSFKGMRRELTIRNCPHFTELLKGVFSGIGNDAGLKIRVETPIKIVHPGILRHAQNIRELVITGQHMILEKHAFSCITQIDFLTLTGVAKMEPHLFTNSTRFYMVSIRDSAFSIPKSAFDDLAHVHQVLIQKSKLKLIGTDSFAGLSTVESIDFFDNTIGMIEAHAFSAITNLGRLRLARNTIRQMDSPEAVLVTAHQIRFEENIVTCSCALKWISAHPDRRLGDSNYCGAIGVHRTIRNYLRLTCDAQPEMTTKKYAQNYKVTATVSPANPCCPTNSIVILVAVLLKGFNVPANNTLPLQECGGVQYLTCLKTMDYVSGLATKQCSTNNCTQNSQPNMPANCQNLSNSIEQNQMQCCCYGDGCNSTPPPQYIALAVAVLTFFFPTIPKITRTVNEFHEAIEINDWEWAADAKSDGNDQFRFELTDYKTGDALYVDILSTPKNIEAKLLLWINGEKFESDRLVAMQTGDKRQIQCGPLKIEIREPFRRCRIFYRGEVKNQNQESLFLTIGGWFKPTSDARYFYSNLRLENSISKSPWKISKNLCRYQSQRSQQDFVQWGEACLEIGLGGETMQKRFRGLKETRRLPQKLTREDQISVYFQDGHRFLWRLSDFEDSANNVEHGVYTHVDSNVRGIALKSTASVSWPDEEHIVRFGYGKSKEAVFAKLKVLDVVEFSKAASTVSRVYRIDCDHEGSRGIAFITIENADLFGEKEKPLLLANAPSYTGTTEELGLHVVPISTRMCQDPELTGGKGSNLAKLTALKKEFQVPSGFVVTTAAYRAHLKKNQGLYNLIKRLEKGDEEELGFLLEQIEAAFFGSEVSKELLASLDYHCKSECGDARLAVRSSALGEDGADLSSAGQLESVLNVEKSSIEDALKKCWASNFRREVYSYRRSHGQPLAPEMGVVVQEMVADAVAGVMFTCDPVRRDPTHILINAIRGAGDDIVSGAVTPDTVLLDKAGNVQQKPENCCLTDTDIATLSSIGIYLETSFGRPQDVEFVIKNSIVYLVQSRDVTGLDRESEFELATEFNSGTLTDEEIYSTANVGEVLAKPLTPLGVSVSYPAYEKALCKMFQSFQTGRVPLHHDMGFHMSRNKVFMNIGELYLRQWEVLEKDPLSEYTLAGEKMLTPEMYAIGRKRHTPRHKLFPLWRLGYMLHATLWGGKNTLGSVENGAKTLESLISTSGTPEEMMRQILRQKELFSQLIYDHAYISSCSSFTYIIVAMIIRGGPEGDLTSEMLSDIATLFGNNDLSKIAKSVKRSPIRAEFENAEGDFALKILKSDPEIAQQIDDIYAEEWRETPDLLVETIKAMLNDPKLEEDKVLLESGEIMEKLKNKPKGLAKKFLKFMVKQTYSGVANREFAKNLLVKGNVAIRANIRKLGQTLADQGLLPDKDLVFYMTLHEIQELMQTRSPRLISRAMRRRTHFPKQSDHRYHHVMWGCVEPIETEPVEKLRALLELQGTPVCEGKVVGKARVAKTLEEARGTQPGEILITRFTDICWSPFFPLIRGIVTEIGGLLSHGAVVAREYGLPSLIAVRDATDVFQTGDLVSLDSFKGTITKMEA</sequence>
<feature type="domain" description="PEP-utilising enzyme mobile" evidence="2">
    <location>
        <begin position="1597"/>
        <end position="1667"/>
    </location>
</feature>
<feature type="non-terminal residue" evidence="4">
    <location>
        <position position="1"/>
    </location>
</feature>
<evidence type="ECO:0008006" key="6">
    <source>
        <dbReference type="Google" id="ProtNLM"/>
    </source>
</evidence>
<evidence type="ECO:0000313" key="4">
    <source>
        <dbReference type="EMBL" id="CAJ0582388.1"/>
    </source>
</evidence>
<dbReference type="InterPro" id="IPR051549">
    <property type="entry name" value="PEP_Utilizing_Enz"/>
</dbReference>
<dbReference type="GO" id="GO:0005524">
    <property type="term" value="F:ATP binding"/>
    <property type="evidence" value="ECO:0007669"/>
    <property type="project" value="InterPro"/>
</dbReference>
<dbReference type="Gene3D" id="3.80.10.10">
    <property type="entry name" value="Ribonuclease Inhibitor"/>
    <property type="match status" value="1"/>
</dbReference>
<keyword evidence="5" id="KW-1185">Reference proteome</keyword>
<dbReference type="SUPFAM" id="SSF56059">
    <property type="entry name" value="Glutathione synthetase ATP-binding domain-like"/>
    <property type="match status" value="1"/>
</dbReference>